<dbReference type="PANTHER" id="PTHR11008:SF32">
    <property type="entry name" value="CIRCADIAN CLOCK-CONTROLLED PROTEIN DAYWAKE-RELATED"/>
    <property type="match status" value="1"/>
</dbReference>
<feature type="signal peptide" evidence="4">
    <location>
        <begin position="1"/>
        <end position="20"/>
    </location>
</feature>
<evidence type="ECO:0000256" key="3">
    <source>
        <dbReference type="ARBA" id="ARBA00060902"/>
    </source>
</evidence>
<feature type="chain" id="PRO_5036262528" evidence="4">
    <location>
        <begin position="21"/>
        <end position="256"/>
    </location>
</feature>
<dbReference type="EMBL" id="HBUF01186103">
    <property type="protein sequence ID" value="CAG6656782.1"/>
    <property type="molecule type" value="Transcribed_RNA"/>
</dbReference>
<dbReference type="EMBL" id="HBUF01343041">
    <property type="protein sequence ID" value="CAG6706203.1"/>
    <property type="molecule type" value="Transcribed_RNA"/>
</dbReference>
<dbReference type="InterPro" id="IPR010562">
    <property type="entry name" value="Haemolymph_juvenile_hormone-bd"/>
</dbReference>
<comment type="similarity">
    <text evidence="3">Belongs to the TO family.</text>
</comment>
<evidence type="ECO:0000256" key="2">
    <source>
        <dbReference type="ARBA" id="ARBA00023108"/>
    </source>
</evidence>
<dbReference type="GO" id="GO:0005615">
    <property type="term" value="C:extracellular space"/>
    <property type="evidence" value="ECO:0007669"/>
    <property type="project" value="TreeGrafter"/>
</dbReference>
<protein>
    <submittedName>
        <fullName evidence="5">Protein takeout</fullName>
    </submittedName>
</protein>
<dbReference type="FunFam" id="3.15.10.30:FF:000001">
    <property type="entry name" value="Takeout-like protein 1"/>
    <property type="match status" value="1"/>
</dbReference>
<dbReference type="PANTHER" id="PTHR11008">
    <property type="entry name" value="PROTEIN TAKEOUT-LIKE PROTEIN"/>
    <property type="match status" value="1"/>
</dbReference>
<dbReference type="GO" id="GO:0007623">
    <property type="term" value="P:circadian rhythm"/>
    <property type="evidence" value="ECO:0007669"/>
    <property type="project" value="UniProtKB-ARBA"/>
</dbReference>
<evidence type="ECO:0000256" key="1">
    <source>
        <dbReference type="ARBA" id="ARBA00022729"/>
    </source>
</evidence>
<dbReference type="EMBL" id="HBUF01534804">
    <property type="protein sequence ID" value="CAG6752955.1"/>
    <property type="molecule type" value="Transcribed_RNA"/>
</dbReference>
<reference evidence="5" key="1">
    <citation type="submission" date="2021-05" db="EMBL/GenBank/DDBJ databases">
        <authorList>
            <person name="Alioto T."/>
            <person name="Alioto T."/>
            <person name="Gomez Garrido J."/>
        </authorList>
    </citation>
    <scope>NUCLEOTIDE SEQUENCE</scope>
</reference>
<evidence type="ECO:0000313" key="5">
    <source>
        <dbReference type="EMBL" id="CAG6706205.1"/>
    </source>
</evidence>
<dbReference type="Gene3D" id="3.15.10.30">
    <property type="entry name" value="Haemolymph juvenile hormone binding protein"/>
    <property type="match status" value="1"/>
</dbReference>
<evidence type="ECO:0000256" key="4">
    <source>
        <dbReference type="SAM" id="SignalP"/>
    </source>
</evidence>
<keyword evidence="1 4" id="KW-0732">Signal</keyword>
<dbReference type="SMART" id="SM00700">
    <property type="entry name" value="JHBP"/>
    <property type="match status" value="1"/>
</dbReference>
<dbReference type="EMBL" id="HBUF01534805">
    <property type="protein sequence ID" value="CAG6752956.1"/>
    <property type="molecule type" value="Transcribed_RNA"/>
</dbReference>
<accession>A0A8D8XTD4</accession>
<sequence>MFSKVLFVAVASLVLDLAFAASIAKRAPGSELKVCKRSVPNYKECFMQSIQSAIPVLMRGIPKVGILPVDPLFLTRLDIGQGSGPVSIDLNLKNASIIGLKHAAIKTVKYDIDNYQFSAGFDINDNVQIVGQYSIKGKIMVLPIVGNGNCNITLVHPKLDVKELRGKPFVKNGKTYIKLDKVLISIAKVEKMYIQLENLFNGNKELSEQMNVFLNENWADIIKELMPAIESALEAVVKEIGNRLFSKIPYEDFFPA</sequence>
<dbReference type="EMBL" id="HBUF01186104">
    <property type="protein sequence ID" value="CAG6656784.1"/>
    <property type="molecule type" value="Transcribed_RNA"/>
</dbReference>
<dbReference type="Pfam" id="PF06585">
    <property type="entry name" value="JHBP"/>
    <property type="match status" value="1"/>
</dbReference>
<dbReference type="EMBL" id="HBUF01343042">
    <property type="protein sequence ID" value="CAG6706205.1"/>
    <property type="molecule type" value="Transcribed_RNA"/>
</dbReference>
<keyword evidence="2" id="KW-0090">Biological rhythms</keyword>
<proteinExistence type="inferred from homology"/>
<name>A0A8D8XTD4_9HEMI</name>
<dbReference type="AlphaFoldDB" id="A0A8D8XTD4"/>
<dbReference type="InterPro" id="IPR038606">
    <property type="entry name" value="To_sf"/>
</dbReference>
<organism evidence="5">
    <name type="scientific">Cacopsylla melanoneura</name>
    <dbReference type="NCBI Taxonomy" id="428564"/>
    <lineage>
        <taxon>Eukaryota</taxon>
        <taxon>Metazoa</taxon>
        <taxon>Ecdysozoa</taxon>
        <taxon>Arthropoda</taxon>
        <taxon>Hexapoda</taxon>
        <taxon>Insecta</taxon>
        <taxon>Pterygota</taxon>
        <taxon>Neoptera</taxon>
        <taxon>Paraneoptera</taxon>
        <taxon>Hemiptera</taxon>
        <taxon>Sternorrhyncha</taxon>
        <taxon>Psylloidea</taxon>
        <taxon>Psyllidae</taxon>
        <taxon>Psyllinae</taxon>
        <taxon>Cacopsylla</taxon>
    </lineage>
</organism>